<keyword evidence="1" id="KW-0808">Transferase</keyword>
<reference evidence="2" key="1">
    <citation type="submission" date="2016-09" db="EMBL/GenBank/DDBJ databases">
        <authorList>
            <person name="Varghese N."/>
            <person name="Submissions S."/>
        </authorList>
    </citation>
    <scope>NUCLEOTIDE SEQUENCE [LARGE SCALE GENOMIC DNA]</scope>
    <source>
        <strain evidence="2">JS23</strain>
    </source>
</reference>
<dbReference type="AlphaFoldDB" id="A0A1H2PTZ8"/>
<keyword evidence="2" id="KW-1185">Reference proteome</keyword>
<accession>A0A1H2PTZ8</accession>
<dbReference type="Pfam" id="PF02515">
    <property type="entry name" value="CoA_transf_3"/>
    <property type="match status" value="1"/>
</dbReference>
<dbReference type="InterPro" id="IPR023606">
    <property type="entry name" value="CoA-Trfase_III_dom_1_sf"/>
</dbReference>
<dbReference type="OrthoDB" id="9058532at2"/>
<organism evidence="1 2">
    <name type="scientific">Chitinasiproducens palmae</name>
    <dbReference type="NCBI Taxonomy" id="1770053"/>
    <lineage>
        <taxon>Bacteria</taxon>
        <taxon>Pseudomonadati</taxon>
        <taxon>Pseudomonadota</taxon>
        <taxon>Betaproteobacteria</taxon>
        <taxon>Burkholderiales</taxon>
        <taxon>Burkholderiaceae</taxon>
        <taxon>Chitinasiproducens</taxon>
    </lineage>
</organism>
<dbReference type="STRING" id="1770053.SAMN05216551_112132"/>
<sequence>MRAIDHLAEIWTAAGHDAGALSYCALDTHPQTFPSSFAVDLAAQTTVAAAALAASEFAHTRGAARQRIAVSSPHAAVEAAGWFAIDGRVPDLWDAFSGLYPCRDGYVRIHANFAHHRNGALRLLGVDPDTATRADAEAALRDWEAVAFESAATERGLVVSALRSFEVWDGMPQGQVLATAPLLTIERIGDGAPRSLPALGDTDPVLSGIRVLDLTRILAGPVGTRTLAAFGADVMLVNSPTLPNIDAIAETSRGKRSVHVDLKTPAGVDRLRGLIHDAHVFVQGYRPGALAHLGFAPHEIAALRPGIVQVSLSAYGRHGPWSAKRGFDSLVQTATGFNVAEGAAFGEAKPRALPMQILDQATGFLIAFGAATALRRQRLEGGSWHVEVSLAQTAQWLRRLPRITPAECSGPPDRTPYLDTYASGFGTLEAVRPSAMFERTPAAFARPSKPPGSDAAAW</sequence>
<evidence type="ECO:0000313" key="1">
    <source>
        <dbReference type="EMBL" id="SDV50617.1"/>
    </source>
</evidence>
<dbReference type="InterPro" id="IPR050509">
    <property type="entry name" value="CoA-transferase_III"/>
</dbReference>
<evidence type="ECO:0000313" key="2">
    <source>
        <dbReference type="Proteomes" id="UP000243719"/>
    </source>
</evidence>
<dbReference type="InterPro" id="IPR003673">
    <property type="entry name" value="CoA-Trfase_fam_III"/>
</dbReference>
<dbReference type="Gene3D" id="3.40.50.10540">
    <property type="entry name" value="Crotonobetainyl-coa:carnitine coa-transferase, domain 1"/>
    <property type="match status" value="1"/>
</dbReference>
<dbReference type="RefSeq" id="WP_091911717.1">
    <property type="nucleotide sequence ID" value="NZ_FNLO01000012.1"/>
</dbReference>
<protein>
    <submittedName>
        <fullName evidence="1">CoA-transferase family III</fullName>
    </submittedName>
</protein>
<proteinExistence type="predicted"/>
<dbReference type="PANTHER" id="PTHR48228:SF4">
    <property type="entry name" value="BLR3030 PROTEIN"/>
    <property type="match status" value="1"/>
</dbReference>
<dbReference type="EMBL" id="FNLO01000012">
    <property type="protein sequence ID" value="SDV50617.1"/>
    <property type="molecule type" value="Genomic_DNA"/>
</dbReference>
<dbReference type="PANTHER" id="PTHR48228">
    <property type="entry name" value="SUCCINYL-COA--D-CITRAMALATE COA-TRANSFERASE"/>
    <property type="match status" value="1"/>
</dbReference>
<dbReference type="GO" id="GO:0016740">
    <property type="term" value="F:transferase activity"/>
    <property type="evidence" value="ECO:0007669"/>
    <property type="project" value="UniProtKB-KW"/>
</dbReference>
<name>A0A1H2PTZ8_9BURK</name>
<gene>
    <name evidence="1" type="ORF">SAMN05216551_112132</name>
</gene>
<dbReference type="Proteomes" id="UP000243719">
    <property type="component" value="Unassembled WGS sequence"/>
</dbReference>
<dbReference type="SUPFAM" id="SSF89796">
    <property type="entry name" value="CoA-transferase family III (CaiB/BaiF)"/>
    <property type="match status" value="2"/>
</dbReference>